<dbReference type="PROSITE" id="PS50056">
    <property type="entry name" value="TYR_PHOSPHATASE_2"/>
    <property type="match status" value="1"/>
</dbReference>
<protein>
    <recommendedName>
        <fullName evidence="2">protein-tyrosine-phosphatase</fullName>
        <ecNumber evidence="2">3.1.3.48</ecNumber>
    </recommendedName>
</protein>
<dbReference type="Pfam" id="PF00782">
    <property type="entry name" value="DSPc"/>
    <property type="match status" value="2"/>
</dbReference>
<dbReference type="InterPro" id="IPR000387">
    <property type="entry name" value="Tyr_Pase_dom"/>
</dbReference>
<comment type="caution">
    <text evidence="7">The sequence shown here is derived from an EMBL/GenBank/DDBJ whole genome shotgun (WGS) entry which is preliminary data.</text>
</comment>
<evidence type="ECO:0000259" key="5">
    <source>
        <dbReference type="PROSITE" id="PS50054"/>
    </source>
</evidence>
<proteinExistence type="inferred from homology"/>
<evidence type="ECO:0000256" key="4">
    <source>
        <dbReference type="ARBA" id="ARBA00022912"/>
    </source>
</evidence>
<evidence type="ECO:0000256" key="2">
    <source>
        <dbReference type="ARBA" id="ARBA00013064"/>
    </source>
</evidence>
<dbReference type="InterPro" id="IPR020422">
    <property type="entry name" value="TYR_PHOSPHATASE_DUAL_dom"/>
</dbReference>
<feature type="domain" description="Tyrosine-protein phosphatase" evidence="5">
    <location>
        <begin position="8"/>
        <end position="149"/>
    </location>
</feature>
<dbReference type="InterPro" id="IPR029021">
    <property type="entry name" value="Prot-tyrosine_phosphatase-like"/>
</dbReference>
<sequence length="372" mass="41458">MYPQNSASPSVDQVVDNQLYIGNLASAKAPEVRERFGITHIVSVCQDFQSTGPKHLSICVADSEYEDILIHLPKACKFIQAGLEEGGRVLVHCVMGVSRSTTVLAAYLMQSRRISPTAALKIIQTRRPRVMPNYGFLKQLDVFAECGYQPSCENPSYLCWKRIQEQHVTRFLQQMIDTTPIIPDKLLLSSEFPDDVKQADSLIKELGITHILTISPCELPRLPSSIKRHDLKSSHQKESLLMFMSEACTFIQEAIAGNGIVLVHSLVECKAAIVVCGYLMYHQKINVNQASRVLEEALPLFNRTSNFTRHLELFDACGYAPSSTHPLVQEWTGKRSSHSNANCHARVSVSSVLSELSQNKLDIGAFEIEAQS</sequence>
<dbReference type="SMART" id="SM00195">
    <property type="entry name" value="DSPc"/>
    <property type="match status" value="2"/>
</dbReference>
<dbReference type="InterPro" id="IPR016130">
    <property type="entry name" value="Tyr_Pase_AS"/>
</dbReference>
<comment type="similarity">
    <text evidence="1">Belongs to the protein-tyrosine phosphatase family. Non-receptor class dual specificity subfamily.</text>
</comment>
<keyword evidence="3" id="KW-0378">Hydrolase</keyword>
<dbReference type="PROSITE" id="PS50054">
    <property type="entry name" value="TYR_PHOSPHATASE_DUAL"/>
    <property type="match status" value="1"/>
</dbReference>
<organism evidence="7 8">
    <name type="scientific">Marasmius tenuissimus</name>
    <dbReference type="NCBI Taxonomy" id="585030"/>
    <lineage>
        <taxon>Eukaryota</taxon>
        <taxon>Fungi</taxon>
        <taxon>Dikarya</taxon>
        <taxon>Basidiomycota</taxon>
        <taxon>Agaricomycotina</taxon>
        <taxon>Agaricomycetes</taxon>
        <taxon>Agaricomycetidae</taxon>
        <taxon>Agaricales</taxon>
        <taxon>Marasmiineae</taxon>
        <taxon>Marasmiaceae</taxon>
        <taxon>Marasmius</taxon>
    </lineage>
</organism>
<keyword evidence="8" id="KW-1185">Reference proteome</keyword>
<name>A0ABR2ZNQ7_9AGAR</name>
<reference evidence="7 8" key="1">
    <citation type="submission" date="2024-05" db="EMBL/GenBank/DDBJ databases">
        <title>A draft genome resource for the thread blight pathogen Marasmius tenuissimus strain MS-2.</title>
        <authorList>
            <person name="Yulfo-Soto G.E."/>
            <person name="Baruah I.K."/>
            <person name="Amoako-Attah I."/>
            <person name="Bukari Y."/>
            <person name="Meinhardt L.W."/>
            <person name="Bailey B.A."/>
            <person name="Cohen S.P."/>
        </authorList>
    </citation>
    <scope>NUCLEOTIDE SEQUENCE [LARGE SCALE GENOMIC DNA]</scope>
    <source>
        <strain evidence="7 8">MS-2</strain>
    </source>
</reference>
<dbReference type="EC" id="3.1.3.48" evidence="2"/>
<dbReference type="PANTHER" id="PTHR45848:SF4">
    <property type="entry name" value="DUAL SPECIFICITY PROTEIN PHOSPHATASE 12"/>
    <property type="match status" value="1"/>
</dbReference>
<evidence type="ECO:0000259" key="6">
    <source>
        <dbReference type="PROSITE" id="PS50056"/>
    </source>
</evidence>
<dbReference type="Proteomes" id="UP001437256">
    <property type="component" value="Unassembled WGS sequence"/>
</dbReference>
<evidence type="ECO:0000313" key="7">
    <source>
        <dbReference type="EMBL" id="KAL0063291.1"/>
    </source>
</evidence>
<dbReference type="PANTHER" id="PTHR45848">
    <property type="entry name" value="DUAL SPECIFICITY PROTEIN PHOSPHATASE 12 FAMILY MEMBER"/>
    <property type="match status" value="1"/>
</dbReference>
<evidence type="ECO:0000313" key="8">
    <source>
        <dbReference type="Proteomes" id="UP001437256"/>
    </source>
</evidence>
<dbReference type="SUPFAM" id="SSF52799">
    <property type="entry name" value="(Phosphotyrosine protein) phosphatases II"/>
    <property type="match status" value="2"/>
</dbReference>
<dbReference type="CDD" id="cd14498">
    <property type="entry name" value="DSP"/>
    <property type="match status" value="2"/>
</dbReference>
<gene>
    <name evidence="7" type="ORF">AAF712_009786</name>
</gene>
<dbReference type="Gene3D" id="3.90.190.10">
    <property type="entry name" value="Protein tyrosine phosphatase superfamily"/>
    <property type="match status" value="2"/>
</dbReference>
<keyword evidence="4" id="KW-0904">Protein phosphatase</keyword>
<dbReference type="InterPro" id="IPR000340">
    <property type="entry name" value="Dual-sp_phosphatase_cat-dom"/>
</dbReference>
<evidence type="ECO:0000256" key="3">
    <source>
        <dbReference type="ARBA" id="ARBA00022801"/>
    </source>
</evidence>
<accession>A0ABR2ZNQ7</accession>
<evidence type="ECO:0000256" key="1">
    <source>
        <dbReference type="ARBA" id="ARBA00008601"/>
    </source>
</evidence>
<dbReference type="EMBL" id="JBBXMP010000084">
    <property type="protein sequence ID" value="KAL0063291.1"/>
    <property type="molecule type" value="Genomic_DNA"/>
</dbReference>
<feature type="domain" description="Tyrosine specific protein phosphatases" evidence="6">
    <location>
        <begin position="63"/>
        <end position="131"/>
    </location>
</feature>
<dbReference type="PROSITE" id="PS00383">
    <property type="entry name" value="TYR_PHOSPHATASE_1"/>
    <property type="match status" value="1"/>
</dbReference>